<dbReference type="AlphaFoldDB" id="A0A084G503"/>
<evidence type="ECO:0000313" key="3">
    <source>
        <dbReference type="Proteomes" id="UP000028545"/>
    </source>
</evidence>
<dbReference type="GeneID" id="27724675"/>
<dbReference type="KEGG" id="sapo:SAPIO_CDS5603"/>
<comment type="caution">
    <text evidence="2">The sequence shown here is derived from an EMBL/GenBank/DDBJ whole genome shotgun (WGS) entry which is preliminary data.</text>
</comment>
<dbReference type="EMBL" id="JOWA01000099">
    <property type="protein sequence ID" value="KEZ42415.1"/>
    <property type="molecule type" value="Genomic_DNA"/>
</dbReference>
<dbReference type="OrthoDB" id="2104739at2759"/>
<dbReference type="Pfam" id="PF13391">
    <property type="entry name" value="HNH_2"/>
    <property type="match status" value="1"/>
</dbReference>
<proteinExistence type="predicted"/>
<dbReference type="RefSeq" id="XP_016642214.1">
    <property type="nucleotide sequence ID" value="XM_016787899.1"/>
</dbReference>
<name>A0A084G503_PSEDA</name>
<dbReference type="HOGENOM" id="CLU_043858_1_1_1"/>
<evidence type="ECO:0000313" key="2">
    <source>
        <dbReference type="EMBL" id="KEZ42415.1"/>
    </source>
</evidence>
<evidence type="ECO:0000259" key="1">
    <source>
        <dbReference type="Pfam" id="PF13391"/>
    </source>
</evidence>
<gene>
    <name evidence="2" type="ORF">SAPIO_CDS5603</name>
</gene>
<dbReference type="OMA" id="HNRCVIS"/>
<keyword evidence="3" id="KW-1185">Reference proteome</keyword>
<accession>A0A084G503</accession>
<sequence>MTSHHGHQSSFEGIIHFSSRLPLEENKRARAKRKFYHIINHFEATSTKGSINPSDEYNRPKLIRLIYEYARSAESQDIFLQAFAQALELSMDHEDDVDFGSGQLEEPLGSALYRFADHLFDHFFLPLRASTKKTPQPSPAYHSAIQQAQGGGVQDFVGTPGRLSELRGDCLIRGRNRCVISRRFDVTEATRRIRRNRDDAADDDGNKLGDESHFEDLEHPLKKAALGILNMFDNGVIHLIEGDDIDRPRNALTLTHNLHLLFGNFEVFFQPLSDAEPHTYQIHSFLPPPIVRGLLPVTRTLFLTENRTIEPPSRRLLELHCAIAHILHLSAAGAYIDKLLDIWRRRAYRQMGRPNWVAL</sequence>
<reference evidence="2 3" key="1">
    <citation type="journal article" date="2014" name="Genome Announc.">
        <title>Draft genome sequence of the pathogenic fungus Scedosporium apiospermum.</title>
        <authorList>
            <person name="Vandeputte P."/>
            <person name="Ghamrawi S."/>
            <person name="Rechenmann M."/>
            <person name="Iltis A."/>
            <person name="Giraud S."/>
            <person name="Fleury M."/>
            <person name="Thornton C."/>
            <person name="Delhaes L."/>
            <person name="Meyer W."/>
            <person name="Papon N."/>
            <person name="Bouchara J.P."/>
        </authorList>
    </citation>
    <scope>NUCLEOTIDE SEQUENCE [LARGE SCALE GENOMIC DNA]</scope>
    <source>
        <strain evidence="2 3">IHEM 14462</strain>
    </source>
</reference>
<protein>
    <recommendedName>
        <fullName evidence="1">HNH nuclease domain-containing protein</fullName>
    </recommendedName>
</protein>
<dbReference type="Proteomes" id="UP000028545">
    <property type="component" value="Unassembled WGS sequence"/>
</dbReference>
<organism evidence="2 3">
    <name type="scientific">Pseudallescheria apiosperma</name>
    <name type="common">Scedosporium apiospermum</name>
    <dbReference type="NCBI Taxonomy" id="563466"/>
    <lineage>
        <taxon>Eukaryota</taxon>
        <taxon>Fungi</taxon>
        <taxon>Dikarya</taxon>
        <taxon>Ascomycota</taxon>
        <taxon>Pezizomycotina</taxon>
        <taxon>Sordariomycetes</taxon>
        <taxon>Hypocreomycetidae</taxon>
        <taxon>Microascales</taxon>
        <taxon>Microascaceae</taxon>
        <taxon>Scedosporium</taxon>
    </lineage>
</organism>
<dbReference type="VEuPathDB" id="FungiDB:SAPIO_CDS5603"/>
<feature type="domain" description="HNH nuclease" evidence="1">
    <location>
        <begin position="228"/>
        <end position="269"/>
    </location>
</feature>
<dbReference type="InterPro" id="IPR003615">
    <property type="entry name" value="HNH_nuc"/>
</dbReference>